<dbReference type="InterPro" id="IPR005534">
    <property type="entry name" value="Curli_assmbl/transp-comp_CsgG"/>
</dbReference>
<dbReference type="Pfam" id="PF03783">
    <property type="entry name" value="CsgG"/>
    <property type="match status" value="1"/>
</dbReference>
<keyword evidence="1" id="KW-1133">Transmembrane helix</keyword>
<gene>
    <name evidence="3" type="ORF">A2519_09980</name>
</gene>
<feature type="transmembrane region" description="Helical" evidence="1">
    <location>
        <begin position="401"/>
        <end position="423"/>
    </location>
</feature>
<dbReference type="EMBL" id="MFYX01000064">
    <property type="protein sequence ID" value="OGK04998.1"/>
    <property type="molecule type" value="Genomic_DNA"/>
</dbReference>
<feature type="transmembrane region" description="Helical" evidence="1">
    <location>
        <begin position="460"/>
        <end position="480"/>
    </location>
</feature>
<evidence type="ECO:0000259" key="2">
    <source>
        <dbReference type="Pfam" id="PF08308"/>
    </source>
</evidence>
<dbReference type="InterPro" id="IPR013229">
    <property type="entry name" value="PEGA"/>
</dbReference>
<evidence type="ECO:0000313" key="3">
    <source>
        <dbReference type="EMBL" id="OGK04998.1"/>
    </source>
</evidence>
<organism evidence="3 4">
    <name type="scientific">Candidatus Raymondbacteria bacterium RIFOXYD12_FULL_49_13</name>
    <dbReference type="NCBI Taxonomy" id="1817890"/>
    <lineage>
        <taxon>Bacteria</taxon>
        <taxon>Raymondiibacteriota</taxon>
    </lineage>
</organism>
<evidence type="ECO:0000256" key="1">
    <source>
        <dbReference type="SAM" id="Phobius"/>
    </source>
</evidence>
<accession>A0A1F7FED9</accession>
<proteinExistence type="predicted"/>
<keyword evidence="1" id="KW-0812">Transmembrane</keyword>
<dbReference type="Pfam" id="PF08308">
    <property type="entry name" value="PEGA"/>
    <property type="match status" value="2"/>
</dbReference>
<reference evidence="3 4" key="1">
    <citation type="journal article" date="2016" name="Nat. Commun.">
        <title>Thousands of microbial genomes shed light on interconnected biogeochemical processes in an aquifer system.</title>
        <authorList>
            <person name="Anantharaman K."/>
            <person name="Brown C.T."/>
            <person name="Hug L.A."/>
            <person name="Sharon I."/>
            <person name="Castelle C.J."/>
            <person name="Probst A.J."/>
            <person name="Thomas B.C."/>
            <person name="Singh A."/>
            <person name="Wilkins M.J."/>
            <person name="Karaoz U."/>
            <person name="Brodie E.L."/>
            <person name="Williams K.H."/>
            <person name="Hubbard S.S."/>
            <person name="Banfield J.F."/>
        </authorList>
    </citation>
    <scope>NUCLEOTIDE SEQUENCE [LARGE SCALE GENOMIC DNA]</scope>
</reference>
<dbReference type="AlphaFoldDB" id="A0A1F7FED9"/>
<evidence type="ECO:0000313" key="4">
    <source>
        <dbReference type="Proteomes" id="UP000179243"/>
    </source>
</evidence>
<sequence length="484" mass="53630">MEQKRRKKYDRDFRIQAVQLVERPEQCQPVTPHRARHAFHLFSGHCFPVHTFGILFSSMRSSLFSILSLIFACTALFSQTLESPKPKIAVMDFEPRGISQFEAASLSDRFRSELIATRAFDVMERNQMDLVLKEQGFQQTGACSEASCIVEVGQLIAVQQMATGSIGKVGSIYSIEVKILDVGTGQIVKTVSEDCDCPIEQVLLTVMKRVAQKLAGMQVENQSAAIQIQKGNAGLFVKSTPSGAKIYIDGKLRDGRTPLTLQELMAGSHEVRVEKDTLESVRNVTLSDNQVAKVDMTLALKKTVVSLNTEPGEAEVYLNDSLAYGKRPLWTTPLITDTIIPGTYRLIIFKEGYALATQTMQIKPYSKNTYSFDLDPASAELAAQQKKFLKRRGHRLSSYKFMYLTLGTGAVAGGLFLASKLLYDNAKDQYDNEYKPAISSDYASQVRSDVASKKNISNGLAVAGIGASSLSGVFFLTFMYRFNF</sequence>
<dbReference type="Gene3D" id="3.40.50.10610">
    <property type="entry name" value="ABC-type transport auxiliary lipoprotein component"/>
    <property type="match status" value="1"/>
</dbReference>
<dbReference type="PANTHER" id="PTHR36194:SF1">
    <property type="entry name" value="S-LAYER-LIKE PROTEIN"/>
    <property type="match status" value="1"/>
</dbReference>
<name>A0A1F7FED9_UNCRA</name>
<dbReference type="Proteomes" id="UP000179243">
    <property type="component" value="Unassembled WGS sequence"/>
</dbReference>
<feature type="domain" description="PEGA" evidence="2">
    <location>
        <begin position="234"/>
        <end position="299"/>
    </location>
</feature>
<protein>
    <recommendedName>
        <fullName evidence="2">PEGA domain-containing protein</fullName>
    </recommendedName>
</protein>
<feature type="domain" description="PEGA" evidence="2">
    <location>
        <begin position="304"/>
        <end position="373"/>
    </location>
</feature>
<comment type="caution">
    <text evidence="3">The sequence shown here is derived from an EMBL/GenBank/DDBJ whole genome shotgun (WGS) entry which is preliminary data.</text>
</comment>
<dbReference type="GO" id="GO:0030288">
    <property type="term" value="C:outer membrane-bounded periplasmic space"/>
    <property type="evidence" value="ECO:0007669"/>
    <property type="project" value="InterPro"/>
</dbReference>
<dbReference type="PANTHER" id="PTHR36194">
    <property type="entry name" value="S-LAYER-LIKE PROTEIN"/>
    <property type="match status" value="1"/>
</dbReference>
<keyword evidence="1" id="KW-0472">Membrane</keyword>